<keyword evidence="2" id="KW-1185">Reference proteome</keyword>
<organism evidence="1 2">
    <name type="scientific">Streptosporangium oxazolinicum</name>
    <dbReference type="NCBI Taxonomy" id="909287"/>
    <lineage>
        <taxon>Bacteria</taxon>
        <taxon>Bacillati</taxon>
        <taxon>Actinomycetota</taxon>
        <taxon>Actinomycetes</taxon>
        <taxon>Streptosporangiales</taxon>
        <taxon>Streptosporangiaceae</taxon>
        <taxon>Streptosporangium</taxon>
    </lineage>
</organism>
<evidence type="ECO:0000313" key="1">
    <source>
        <dbReference type="EMBL" id="GAA4197054.1"/>
    </source>
</evidence>
<comment type="caution">
    <text evidence="1">The sequence shown here is derived from an EMBL/GenBank/DDBJ whole genome shotgun (WGS) entry which is preliminary data.</text>
</comment>
<accession>A0ABP8B3Q4</accession>
<proteinExistence type="predicted"/>
<protein>
    <submittedName>
        <fullName evidence="1">Uncharacterized protein</fullName>
    </submittedName>
</protein>
<name>A0ABP8B3Q4_9ACTN</name>
<dbReference type="EMBL" id="BAABAQ010000008">
    <property type="protein sequence ID" value="GAA4197054.1"/>
    <property type="molecule type" value="Genomic_DNA"/>
</dbReference>
<sequence>MDTQGHSYYSTQLSRARVLSSNGHGQAEPHREIRVIQTVLGHFRFTGIAASAVLSVPIGIRVNHIGTASHV</sequence>
<dbReference type="Proteomes" id="UP001501251">
    <property type="component" value="Unassembled WGS sequence"/>
</dbReference>
<evidence type="ECO:0000313" key="2">
    <source>
        <dbReference type="Proteomes" id="UP001501251"/>
    </source>
</evidence>
<reference evidence="2" key="1">
    <citation type="journal article" date="2019" name="Int. J. Syst. Evol. Microbiol.">
        <title>The Global Catalogue of Microorganisms (GCM) 10K type strain sequencing project: providing services to taxonomists for standard genome sequencing and annotation.</title>
        <authorList>
            <consortium name="The Broad Institute Genomics Platform"/>
            <consortium name="The Broad Institute Genome Sequencing Center for Infectious Disease"/>
            <person name="Wu L."/>
            <person name="Ma J."/>
        </authorList>
    </citation>
    <scope>NUCLEOTIDE SEQUENCE [LARGE SCALE GENOMIC DNA]</scope>
    <source>
        <strain evidence="2">JCM 17388</strain>
    </source>
</reference>
<gene>
    <name evidence="1" type="ORF">GCM10022252_45440</name>
</gene>